<dbReference type="InterPro" id="IPR036188">
    <property type="entry name" value="FAD/NAD-bd_sf"/>
</dbReference>
<dbReference type="PANTHER" id="PTHR13847:SF129">
    <property type="entry name" value="FAD DEPENDENT OXIDOREDUCTASE"/>
    <property type="match status" value="1"/>
</dbReference>
<dbReference type="Proteomes" id="UP000288859">
    <property type="component" value="Unassembled WGS sequence"/>
</dbReference>
<accession>A0A438MUB3</accession>
<name>A0A438MUB3_EXOME</name>
<dbReference type="OrthoDB" id="429143at2759"/>
<dbReference type="VEuPathDB" id="FungiDB:PV10_03899"/>
<evidence type="ECO:0000259" key="2">
    <source>
        <dbReference type="Pfam" id="PF01266"/>
    </source>
</evidence>
<feature type="compositionally biased region" description="Polar residues" evidence="1">
    <location>
        <begin position="351"/>
        <end position="361"/>
    </location>
</feature>
<dbReference type="InterPro" id="IPR006076">
    <property type="entry name" value="FAD-dep_OxRdtase"/>
</dbReference>
<dbReference type="EMBL" id="NAJM01000061">
    <property type="protein sequence ID" value="RVX66450.1"/>
    <property type="molecule type" value="Genomic_DNA"/>
</dbReference>
<organism evidence="3 4">
    <name type="scientific">Exophiala mesophila</name>
    <name type="common">Black yeast-like fungus</name>
    <dbReference type="NCBI Taxonomy" id="212818"/>
    <lineage>
        <taxon>Eukaryota</taxon>
        <taxon>Fungi</taxon>
        <taxon>Dikarya</taxon>
        <taxon>Ascomycota</taxon>
        <taxon>Pezizomycotina</taxon>
        <taxon>Eurotiomycetes</taxon>
        <taxon>Chaetothyriomycetidae</taxon>
        <taxon>Chaetothyriales</taxon>
        <taxon>Herpotrichiellaceae</taxon>
        <taxon>Exophiala</taxon>
    </lineage>
</organism>
<evidence type="ECO:0000313" key="3">
    <source>
        <dbReference type="EMBL" id="RVX66450.1"/>
    </source>
</evidence>
<feature type="region of interest" description="Disordered" evidence="1">
    <location>
        <begin position="379"/>
        <end position="404"/>
    </location>
</feature>
<proteinExistence type="predicted"/>
<dbReference type="GO" id="GO:0005737">
    <property type="term" value="C:cytoplasm"/>
    <property type="evidence" value="ECO:0007669"/>
    <property type="project" value="TreeGrafter"/>
</dbReference>
<dbReference type="Gene3D" id="3.50.50.60">
    <property type="entry name" value="FAD/NAD(P)-binding domain"/>
    <property type="match status" value="1"/>
</dbReference>
<feature type="region of interest" description="Disordered" evidence="1">
    <location>
        <begin position="343"/>
        <end position="363"/>
    </location>
</feature>
<evidence type="ECO:0000313" key="4">
    <source>
        <dbReference type="Proteomes" id="UP000288859"/>
    </source>
</evidence>
<sequence length="509" mass="55128">MGDAGVPIGPNETATLPSSHPTKSFWQTSHPNPVSHHRSSPSLPSKASIVVIGTGITGVFAVDELLARSPGLDVLVLDARTTCSAATGRNGGHLVPLVHEQRPGIIAWELRNYHHVANLVESRKIPCDFRRLQSCIGFWNQTYFAEAKEALKQATELAPQQTNGQVRVVEDPDELTRLNLVHAVGALVQTTAASLSPYKLVTWLWQDLLERHQASGQLNLQTETPVNEIQSSSSGDYTIVTHRGTVQTRHILLATNGYTSHLLPCFSKLISPRQAQMTALIPPQASPFSRSLIPQSYGFSGVAGMDREMSDYLVQAPICDSDSNSDPDTLDRRAIASQGGQLMYGGGRQHASGNGNYNSDDSYVDPEVERYLRTLPARLDLGNSSNATGRSHQGQTLSPQAKDESDLQLELQASWTGIIGSSADGHPWVGAVPDHPGLFIAAGYSGHGMPNAPLSGRHVARLLLQSLKTVDIDCTLLQEHDVQPSNSSAAVALPIEYLVTKERMQKFNL</sequence>
<protein>
    <recommendedName>
        <fullName evidence="2">FAD dependent oxidoreductase domain-containing protein</fullName>
    </recommendedName>
</protein>
<dbReference type="Gene3D" id="3.30.9.10">
    <property type="entry name" value="D-Amino Acid Oxidase, subunit A, domain 2"/>
    <property type="match status" value="1"/>
</dbReference>
<feature type="compositionally biased region" description="Polar residues" evidence="1">
    <location>
        <begin position="12"/>
        <end position="32"/>
    </location>
</feature>
<feature type="region of interest" description="Disordered" evidence="1">
    <location>
        <begin position="1"/>
        <end position="43"/>
    </location>
</feature>
<reference evidence="3 4" key="1">
    <citation type="submission" date="2017-03" db="EMBL/GenBank/DDBJ databases">
        <title>Genomes of endolithic fungi from Antarctica.</title>
        <authorList>
            <person name="Coleine C."/>
            <person name="Masonjones S."/>
            <person name="Stajich J.E."/>
        </authorList>
    </citation>
    <scope>NUCLEOTIDE SEQUENCE [LARGE SCALE GENOMIC DNA]</scope>
    <source>
        <strain evidence="3 4">CCFEE 6314</strain>
    </source>
</reference>
<evidence type="ECO:0000256" key="1">
    <source>
        <dbReference type="SAM" id="MobiDB-lite"/>
    </source>
</evidence>
<comment type="caution">
    <text evidence="3">The sequence shown here is derived from an EMBL/GenBank/DDBJ whole genome shotgun (WGS) entry which is preliminary data.</text>
</comment>
<dbReference type="SUPFAM" id="SSF51905">
    <property type="entry name" value="FAD/NAD(P)-binding domain"/>
    <property type="match status" value="1"/>
</dbReference>
<dbReference type="AlphaFoldDB" id="A0A438MUB3"/>
<feature type="domain" description="FAD dependent oxidoreductase" evidence="2">
    <location>
        <begin position="49"/>
        <end position="462"/>
    </location>
</feature>
<gene>
    <name evidence="3" type="ORF">B0A52_09680</name>
</gene>
<dbReference type="PANTHER" id="PTHR13847">
    <property type="entry name" value="SARCOSINE DEHYDROGENASE-RELATED"/>
    <property type="match status" value="1"/>
</dbReference>
<feature type="compositionally biased region" description="Polar residues" evidence="1">
    <location>
        <begin position="382"/>
        <end position="399"/>
    </location>
</feature>
<dbReference type="Pfam" id="PF01266">
    <property type="entry name" value="DAO"/>
    <property type="match status" value="1"/>
</dbReference>